<evidence type="ECO:0000313" key="3">
    <source>
        <dbReference type="EMBL" id="ORE22204.1"/>
    </source>
</evidence>
<dbReference type="SUPFAM" id="SSF88723">
    <property type="entry name" value="PIN domain-like"/>
    <property type="match status" value="1"/>
</dbReference>
<protein>
    <submittedName>
        <fullName evidence="3">PIN domain-like protein</fullName>
    </submittedName>
</protein>
<dbReference type="VEuPathDB" id="FungiDB:BCV72DRAFT_181986"/>
<evidence type="ECO:0000256" key="1">
    <source>
        <dbReference type="ARBA" id="ARBA00007398"/>
    </source>
</evidence>
<dbReference type="InterPro" id="IPR029060">
    <property type="entry name" value="PIN-like_dom_sf"/>
</dbReference>
<dbReference type="OMA" id="SDMHVYP"/>
<dbReference type="PANTHER" id="PTHR15665">
    <property type="entry name" value="ASTEROID PROTEIN"/>
    <property type="match status" value="1"/>
</dbReference>
<organism evidence="3 4">
    <name type="scientific">Rhizopus microsporus</name>
    <dbReference type="NCBI Taxonomy" id="58291"/>
    <lineage>
        <taxon>Eukaryota</taxon>
        <taxon>Fungi</taxon>
        <taxon>Fungi incertae sedis</taxon>
        <taxon>Mucoromycota</taxon>
        <taxon>Mucoromycotina</taxon>
        <taxon>Mucoromycetes</taxon>
        <taxon>Mucorales</taxon>
        <taxon>Mucorineae</taxon>
        <taxon>Rhizopodaceae</taxon>
        <taxon>Rhizopus</taxon>
    </lineage>
</organism>
<comment type="similarity">
    <text evidence="1">Belongs to the asteroid family.</text>
</comment>
<feature type="domain" description="Asteroid" evidence="2">
    <location>
        <begin position="150"/>
        <end position="245"/>
    </location>
</feature>
<dbReference type="PANTHER" id="PTHR15665:SF1">
    <property type="entry name" value="PROTEIN ASTEROID HOMOLOG 1"/>
    <property type="match status" value="1"/>
</dbReference>
<evidence type="ECO:0000259" key="2">
    <source>
        <dbReference type="Pfam" id="PF12813"/>
    </source>
</evidence>
<dbReference type="InterPro" id="IPR026832">
    <property type="entry name" value="Asteroid"/>
</dbReference>
<dbReference type="EMBL" id="KV921269">
    <property type="protein sequence ID" value="ORE22204.1"/>
    <property type="molecule type" value="Genomic_DNA"/>
</dbReference>
<dbReference type="Pfam" id="PF12813">
    <property type="entry name" value="XPG_I_2"/>
    <property type="match status" value="1"/>
</dbReference>
<evidence type="ECO:0000313" key="4">
    <source>
        <dbReference type="Proteomes" id="UP000242381"/>
    </source>
</evidence>
<gene>
    <name evidence="3" type="ORF">BCV71DRAFT_231592</name>
</gene>
<accession>A0A1X0SD39</accession>
<dbReference type="InterPro" id="IPR039436">
    <property type="entry name" value="Asteroid_dom"/>
</dbReference>
<dbReference type="Proteomes" id="UP000242381">
    <property type="component" value="Unassembled WGS sequence"/>
</dbReference>
<name>A0A1X0SD39_RHIZD</name>
<reference evidence="3 4" key="1">
    <citation type="journal article" date="2016" name="Proc. Natl. Acad. Sci. U.S.A.">
        <title>Lipid metabolic changes in an early divergent fungus govern the establishment of a mutualistic symbiosis with endobacteria.</title>
        <authorList>
            <person name="Lastovetsky O.A."/>
            <person name="Gaspar M.L."/>
            <person name="Mondo S.J."/>
            <person name="LaButti K.M."/>
            <person name="Sandor L."/>
            <person name="Grigoriev I.V."/>
            <person name="Henry S.A."/>
            <person name="Pawlowska T.E."/>
        </authorList>
    </citation>
    <scope>NUCLEOTIDE SEQUENCE [LARGE SCALE GENOMIC DNA]</scope>
    <source>
        <strain evidence="3 4">ATCC 11559</strain>
    </source>
</reference>
<dbReference type="AlphaFoldDB" id="A0A1X0SD39"/>
<proteinExistence type="inferred from homology"/>
<sequence>MAYQPFDSNYKYLMGISKLSHFVKSYPTLSESVYWKVDSTHNNDTFIIDGNAFVYNCAYNHQSYWIYGGQYNTIANAVKRTVQTLTRAGITLIFLFDGALPADKTETRIKRHRSYIQRCATAMSNLDSINKVILTDSSITQYITGLFLIPPLTLETIIQTLRELNVYVKICEAEADGEVVAMAKEKNAYVVSQDSDMYVYPEIGKGYIQLDTLKVPVAEEASHKQLFISATVFHPDRLAALLKIDRYMLPLVGTLLGNDYLDGTVCRLAIQEWCDKDIQSAKSQREWPKIVAEFIRMNSQGDVIGNVTRALVPIIQKHQKRDNPDMIIELEGCINNSIQRYDQNSPLVNKDSCLIKAPCKKHHIKPAQQKKAWSRQLVDVLENQTFWTSIFLEDVERKSSWAISQALRQEVYNHLGEYMLEQQIIEYVREKQHLEPISFACKESNRMQDKELRFIKLHKSETLQVSDMDNGVYHLILCLRYMIYYCAHSAEEDQLKNHEVIGIIVATLRSLAPTLGFDEHQVPKTSTEALVLKKRTIHLAAQFQGVIYSSYLLSQIFGLGGQAPLAHMYNGLYFHYYLERTQNGSSLGSILSDTSPDFLQLFFKTYRMVIKDFRTEILDVFDYNIQDTNIIPTEKPKRLTKQRSRRPEKKVKSIKSVSSNNLFSLLDTL</sequence>
<dbReference type="Gene3D" id="3.40.50.1010">
    <property type="entry name" value="5'-nuclease"/>
    <property type="match status" value="1"/>
</dbReference>